<name>A0A6M5YBX1_9BACT</name>
<evidence type="ECO:0000313" key="5">
    <source>
        <dbReference type="EMBL" id="QJW90751.1"/>
    </source>
</evidence>
<organism evidence="5 6">
    <name type="scientific">Spirosoma taeanense</name>
    <dbReference type="NCBI Taxonomy" id="2735870"/>
    <lineage>
        <taxon>Bacteria</taxon>
        <taxon>Pseudomonadati</taxon>
        <taxon>Bacteroidota</taxon>
        <taxon>Cytophagia</taxon>
        <taxon>Cytophagales</taxon>
        <taxon>Cytophagaceae</taxon>
        <taxon>Spirosoma</taxon>
    </lineage>
</organism>
<dbReference type="GO" id="GO:0016788">
    <property type="term" value="F:hydrolase activity, acting on ester bonds"/>
    <property type="evidence" value="ECO:0007669"/>
    <property type="project" value="InterPro"/>
</dbReference>
<comment type="cofactor">
    <cofactor evidence="1">
        <name>Mg(2+)</name>
        <dbReference type="ChEBI" id="CHEBI:18420"/>
    </cofactor>
</comment>
<dbReference type="InterPro" id="IPR011335">
    <property type="entry name" value="Restrct_endonuc-II-like"/>
</dbReference>
<dbReference type="SUPFAM" id="SSF52980">
    <property type="entry name" value="Restriction endonuclease-like"/>
    <property type="match status" value="1"/>
</dbReference>
<feature type="domain" description="VRR-NUC" evidence="4">
    <location>
        <begin position="50"/>
        <end position="128"/>
    </location>
</feature>
<accession>A0A6M5YBX1</accession>
<protein>
    <submittedName>
        <fullName evidence="5">VRR-NUC domain-containing protein</fullName>
    </submittedName>
</protein>
<dbReference type="RefSeq" id="WP_171740594.1">
    <property type="nucleotide sequence ID" value="NZ_CP053435.1"/>
</dbReference>
<dbReference type="Pfam" id="PF08774">
    <property type="entry name" value="VRR_NUC"/>
    <property type="match status" value="1"/>
</dbReference>
<dbReference type="Gene3D" id="3.40.1350.10">
    <property type="match status" value="1"/>
</dbReference>
<dbReference type="GO" id="GO:0003676">
    <property type="term" value="F:nucleic acid binding"/>
    <property type="evidence" value="ECO:0007669"/>
    <property type="project" value="InterPro"/>
</dbReference>
<dbReference type="KEGG" id="stae:HNV11_15855"/>
<reference evidence="5 6" key="1">
    <citation type="submission" date="2020-05" db="EMBL/GenBank/DDBJ databases">
        <title>Genome sequencing of Spirosoma sp. TS118.</title>
        <authorList>
            <person name="Lee J.-H."/>
            <person name="Jeong S."/>
            <person name="Zhao L."/>
            <person name="Jung J.-H."/>
            <person name="Kim M.-K."/>
            <person name="Lim S."/>
        </authorList>
    </citation>
    <scope>NUCLEOTIDE SEQUENCE [LARGE SCALE GENOMIC DNA]</scope>
    <source>
        <strain evidence="5 6">TS118</strain>
    </source>
</reference>
<evidence type="ECO:0000256" key="3">
    <source>
        <dbReference type="ARBA" id="ARBA00022801"/>
    </source>
</evidence>
<sequence length="149" mass="16810">MNALQHLNALADQRKAERSPNFPAKLIPKSKYNDRDANGLTTAIIACIELHGGYAVRINTQGQYNEKLGRWTKSQTRKGTADVHAVLNGQHLSIEVKVSKDRLSDDQRKTAYLVEKAGGRYYVARDFEAFWQWFTAQFLIKSSAYSSCA</sequence>
<keyword evidence="2" id="KW-0540">Nuclease</keyword>
<evidence type="ECO:0000313" key="6">
    <source>
        <dbReference type="Proteomes" id="UP000502756"/>
    </source>
</evidence>
<keyword evidence="6" id="KW-1185">Reference proteome</keyword>
<evidence type="ECO:0000256" key="1">
    <source>
        <dbReference type="ARBA" id="ARBA00001946"/>
    </source>
</evidence>
<gene>
    <name evidence="5" type="ORF">HNV11_15855</name>
</gene>
<dbReference type="AlphaFoldDB" id="A0A6M5YBX1"/>
<dbReference type="GO" id="GO:0004518">
    <property type="term" value="F:nuclease activity"/>
    <property type="evidence" value="ECO:0007669"/>
    <property type="project" value="UniProtKB-KW"/>
</dbReference>
<dbReference type="SMART" id="SM00990">
    <property type="entry name" value="VRR_NUC"/>
    <property type="match status" value="1"/>
</dbReference>
<dbReference type="EMBL" id="CP053435">
    <property type="protein sequence ID" value="QJW90751.1"/>
    <property type="molecule type" value="Genomic_DNA"/>
</dbReference>
<evidence type="ECO:0000256" key="2">
    <source>
        <dbReference type="ARBA" id="ARBA00022722"/>
    </source>
</evidence>
<dbReference type="Proteomes" id="UP000502756">
    <property type="component" value="Chromosome"/>
</dbReference>
<keyword evidence="3" id="KW-0378">Hydrolase</keyword>
<dbReference type="InterPro" id="IPR014883">
    <property type="entry name" value="VRR_NUC"/>
</dbReference>
<evidence type="ECO:0000259" key="4">
    <source>
        <dbReference type="SMART" id="SM00990"/>
    </source>
</evidence>
<proteinExistence type="predicted"/>
<dbReference type="InterPro" id="IPR011856">
    <property type="entry name" value="tRNA_endonuc-like_dom_sf"/>
</dbReference>